<gene>
    <name evidence="1" type="ORF">M9H77_06835</name>
</gene>
<sequence>MSKGLALCMASPLNNIYFPYGIFTNSTRKTLRPGHIWIYKDGTIVRGSASSTSSSSYSLWENNPERSLVPVVDIPDSDFETVDGPVGTEMDIEEDPSEPTTEMDTTEWIENVLRDETTEEPSSGPTSGIPVSPTSFYEGSTSGLPVSSPIAETTGKMLGPHSPDHEAEAMPESSSHEQTNTASHEIIGNFMTKMTELLEATLANRRGERAQSTSNNEALERFLRFRPPEFHGEVEQEAEGELFLEQLNDIYDTLQYEPEGYGRALAPLSTTSFAATVEAATRTEIADQMAKLRTVAINASFHPHKRPGQGCWRPQYPKNPRNSNQIGNGNRQHPMIRNPCPSCTYCGREGHMAETCYRNVFSLWKGKILCETVPCNTTNNLRDAQRSGTATKYSRGVSRPKQSAAGQSEGLHPRWATREYRNRSS</sequence>
<protein>
    <submittedName>
        <fullName evidence="1">Uncharacterized protein</fullName>
    </submittedName>
</protein>
<organism evidence="1 2">
    <name type="scientific">Catharanthus roseus</name>
    <name type="common">Madagascar periwinkle</name>
    <name type="synonym">Vinca rosea</name>
    <dbReference type="NCBI Taxonomy" id="4058"/>
    <lineage>
        <taxon>Eukaryota</taxon>
        <taxon>Viridiplantae</taxon>
        <taxon>Streptophyta</taxon>
        <taxon>Embryophyta</taxon>
        <taxon>Tracheophyta</taxon>
        <taxon>Spermatophyta</taxon>
        <taxon>Magnoliopsida</taxon>
        <taxon>eudicotyledons</taxon>
        <taxon>Gunneridae</taxon>
        <taxon>Pentapetalae</taxon>
        <taxon>asterids</taxon>
        <taxon>lamiids</taxon>
        <taxon>Gentianales</taxon>
        <taxon>Apocynaceae</taxon>
        <taxon>Rauvolfioideae</taxon>
        <taxon>Vinceae</taxon>
        <taxon>Catharanthinae</taxon>
        <taxon>Catharanthus</taxon>
    </lineage>
</organism>
<proteinExistence type="predicted"/>
<reference evidence="2" key="1">
    <citation type="journal article" date="2023" name="Nat. Plants">
        <title>Single-cell RNA sequencing provides a high-resolution roadmap for understanding the multicellular compartmentation of specialized metabolism.</title>
        <authorList>
            <person name="Sun S."/>
            <person name="Shen X."/>
            <person name="Li Y."/>
            <person name="Li Y."/>
            <person name="Wang S."/>
            <person name="Li R."/>
            <person name="Zhang H."/>
            <person name="Shen G."/>
            <person name="Guo B."/>
            <person name="Wei J."/>
            <person name="Xu J."/>
            <person name="St-Pierre B."/>
            <person name="Chen S."/>
            <person name="Sun C."/>
        </authorList>
    </citation>
    <scope>NUCLEOTIDE SEQUENCE [LARGE SCALE GENOMIC DNA]</scope>
</reference>
<evidence type="ECO:0000313" key="2">
    <source>
        <dbReference type="Proteomes" id="UP001060085"/>
    </source>
</evidence>
<keyword evidence="2" id="KW-1185">Reference proteome</keyword>
<accession>A0ACC0BTD5</accession>
<dbReference type="EMBL" id="CM044702">
    <property type="protein sequence ID" value="KAI5675885.1"/>
    <property type="molecule type" value="Genomic_DNA"/>
</dbReference>
<name>A0ACC0BTD5_CATRO</name>
<comment type="caution">
    <text evidence="1">The sequence shown here is derived from an EMBL/GenBank/DDBJ whole genome shotgun (WGS) entry which is preliminary data.</text>
</comment>
<evidence type="ECO:0000313" key="1">
    <source>
        <dbReference type="EMBL" id="KAI5675885.1"/>
    </source>
</evidence>
<dbReference type="Proteomes" id="UP001060085">
    <property type="component" value="Linkage Group LG02"/>
</dbReference>